<comment type="caution">
    <text evidence="2">The sequence shown here is derived from an EMBL/GenBank/DDBJ whole genome shotgun (WGS) entry which is preliminary data.</text>
</comment>
<protein>
    <submittedName>
        <fullName evidence="2">Uncharacterized protein</fullName>
    </submittedName>
</protein>
<keyword evidence="1" id="KW-0732">Signal</keyword>
<gene>
    <name evidence="2" type="ORF">A7U60_g2018</name>
</gene>
<reference evidence="2" key="1">
    <citation type="submission" date="2016-06" db="EMBL/GenBank/DDBJ databases">
        <title>Draft Genome sequence of the fungus Inonotus baumii.</title>
        <authorList>
            <person name="Zhu H."/>
            <person name="Lin W."/>
        </authorList>
    </citation>
    <scope>NUCLEOTIDE SEQUENCE</scope>
    <source>
        <strain evidence="2">821</strain>
    </source>
</reference>
<dbReference type="EMBL" id="LNZH02000119">
    <property type="protein sequence ID" value="OCB90720.1"/>
    <property type="molecule type" value="Genomic_DNA"/>
</dbReference>
<feature type="chain" id="PRO_5040300096" evidence="1">
    <location>
        <begin position="22"/>
        <end position="238"/>
    </location>
</feature>
<name>A0A9Q5N8I3_SANBA</name>
<keyword evidence="3" id="KW-1185">Reference proteome</keyword>
<organism evidence="2 3">
    <name type="scientific">Sanghuangporus baumii</name>
    <name type="common">Phellinus baumii</name>
    <dbReference type="NCBI Taxonomy" id="108892"/>
    <lineage>
        <taxon>Eukaryota</taxon>
        <taxon>Fungi</taxon>
        <taxon>Dikarya</taxon>
        <taxon>Basidiomycota</taxon>
        <taxon>Agaricomycotina</taxon>
        <taxon>Agaricomycetes</taxon>
        <taxon>Hymenochaetales</taxon>
        <taxon>Hymenochaetaceae</taxon>
        <taxon>Sanghuangporus</taxon>
    </lineage>
</organism>
<dbReference type="Proteomes" id="UP000757232">
    <property type="component" value="Unassembled WGS sequence"/>
</dbReference>
<feature type="signal peptide" evidence="1">
    <location>
        <begin position="1"/>
        <end position="21"/>
    </location>
</feature>
<evidence type="ECO:0000256" key="1">
    <source>
        <dbReference type="SAM" id="SignalP"/>
    </source>
</evidence>
<sequence>MRSFSIFSLAATLALSAFSSAAPLTADGGAHVDVKVNTRELADVDLEDVKILSSRDDLVDVDVEDVKILSSRDDPPSIPKILNDLTAELSPVVDKINALTGADDLVAQLGPLINQAVDIVGTAVSDVNALVGEPVATVLASVDGKVQVSVSDVAQLTSGVLTLVVSALGAVLKVVNGDLSNVGSLLSSVNDVLTQLVSGLTNIVGGLLSELLPLVGGLVPTLTSLSFTTLGSVLNLVL</sequence>
<accession>A0A9Q5N8I3</accession>
<dbReference type="AlphaFoldDB" id="A0A9Q5N8I3"/>
<proteinExistence type="predicted"/>
<dbReference type="OrthoDB" id="3265564at2759"/>
<evidence type="ECO:0000313" key="3">
    <source>
        <dbReference type="Proteomes" id="UP000757232"/>
    </source>
</evidence>
<evidence type="ECO:0000313" key="2">
    <source>
        <dbReference type="EMBL" id="OCB90720.1"/>
    </source>
</evidence>